<reference evidence="9" key="1">
    <citation type="submission" date="2015-11" db="EMBL/GenBank/DDBJ databases">
        <authorList>
            <person name="Zhang Y."/>
            <person name="Guo Z."/>
        </authorList>
    </citation>
    <scope>NUCLEOTIDE SEQUENCE</scope>
    <source>
        <strain evidence="9">BN30871</strain>
    </source>
</reference>
<dbReference type="PROSITE" id="PS51831">
    <property type="entry name" value="HD"/>
    <property type="match status" value="1"/>
</dbReference>
<dbReference type="CDD" id="cd04873">
    <property type="entry name" value="ACT_UUR-ACR-like"/>
    <property type="match status" value="1"/>
</dbReference>
<keyword evidence="3 6" id="KW-0378">Hydrolase</keyword>
<accession>A0A0S4XQB5</accession>
<feature type="domain" description="ACT" evidence="7">
    <location>
        <begin position="755"/>
        <end position="819"/>
    </location>
</feature>
<dbReference type="InterPro" id="IPR010043">
    <property type="entry name" value="UTase/UR"/>
</dbReference>
<dbReference type="Gene3D" id="1.10.3090.10">
    <property type="entry name" value="cca-adding enzyme, domain 2"/>
    <property type="match status" value="1"/>
</dbReference>
<name>A0A0S4XQB5_9BACT</name>
<comment type="similarity">
    <text evidence="6">Belongs to the GlnD family.</text>
</comment>
<dbReference type="InterPro" id="IPR005105">
    <property type="entry name" value="GlnD_Uridyltrans_N"/>
</dbReference>
<feature type="domain" description="HD" evidence="8">
    <location>
        <begin position="433"/>
        <end position="544"/>
    </location>
</feature>
<comment type="function">
    <text evidence="6">Modifies, by uridylylation and deuridylylation, the PII regulatory proteins (GlnB and homologs), in response to the nitrogen status of the cell that GlnD senses through the glutamine level. Under low glutamine levels, catalyzes the conversion of the PII proteins and UTP to PII-UMP and PPi, while under higher glutamine levels, GlnD hydrolyzes PII-UMP to PII and UMP (deuridylylation). Thus, controls uridylylation state and activity of the PII proteins, and plays an important role in the regulation of nitrogen metabolism.</text>
</comment>
<evidence type="ECO:0000256" key="1">
    <source>
        <dbReference type="ARBA" id="ARBA00022679"/>
    </source>
</evidence>
<comment type="caution">
    <text evidence="6">Lacks conserved residue(s) required for the propagation of feature annotation.</text>
</comment>
<dbReference type="EC" id="3.1.4.-" evidence="6"/>
<dbReference type="InterPro" id="IPR013546">
    <property type="entry name" value="PII_UdlTrfase/GS_AdlTrfase"/>
</dbReference>
<dbReference type="GO" id="GO:0006808">
    <property type="term" value="P:regulation of nitrogen utilization"/>
    <property type="evidence" value="ECO:0007669"/>
    <property type="project" value="UniProtKB-UniRule"/>
</dbReference>
<dbReference type="Pfam" id="PF03445">
    <property type="entry name" value="DUF294"/>
    <property type="match status" value="1"/>
</dbReference>
<evidence type="ECO:0000256" key="4">
    <source>
        <dbReference type="ARBA" id="ARBA00022842"/>
    </source>
</evidence>
<comment type="activity regulation">
    <text evidence="6">Uridylyltransferase (UTase) activity is inhibited by glutamine, while glutamine activates uridylyl-removing (UR) activity.</text>
</comment>
<keyword evidence="5 6" id="KW-0511">Multifunctional enzyme</keyword>
<dbReference type="SUPFAM" id="SSF81301">
    <property type="entry name" value="Nucleotidyltransferase"/>
    <property type="match status" value="1"/>
</dbReference>
<dbReference type="GO" id="GO:0008081">
    <property type="term" value="F:phosphoric diester hydrolase activity"/>
    <property type="evidence" value="ECO:0007669"/>
    <property type="project" value="UniProtKB-UniRule"/>
</dbReference>
<gene>
    <name evidence="6 9" type="primary">glnD</name>
    <name evidence="9" type="ORF">BN3087_520006</name>
</gene>
<dbReference type="CDD" id="cd05401">
    <property type="entry name" value="NT_GlnE_GlnD_like"/>
    <property type="match status" value="1"/>
</dbReference>
<proteinExistence type="inferred from homology"/>
<protein>
    <recommendedName>
        <fullName evidence="6">Bifunctional uridylyltransferase/uridylyl-removing enzyme</fullName>
        <shortName evidence="6">UTase/UR</shortName>
    </recommendedName>
    <alternativeName>
        <fullName evidence="6">Bifunctional [protein-PII] modification enzyme</fullName>
    </alternativeName>
    <alternativeName>
        <fullName evidence="6">Bifunctional nitrogen sensor protein</fullName>
    </alternativeName>
    <domain>
        <recommendedName>
            <fullName evidence="6">[Protein-PII] uridylyltransferase</fullName>
            <shortName evidence="6">PII uridylyltransferase</shortName>
            <shortName evidence="6">UTase</shortName>
            <ecNumber evidence="6">2.7.7.59</ecNumber>
        </recommendedName>
    </domain>
    <domain>
        <recommendedName>
            <fullName evidence="6">[Protein-PII]-UMP uridylyl-removing enzyme</fullName>
            <shortName evidence="6">UR</shortName>
            <ecNumber evidence="6">3.1.4.-</ecNumber>
        </recommendedName>
    </domain>
</protein>
<dbReference type="GO" id="GO:0008773">
    <property type="term" value="F:[protein-PII] uridylyltransferase activity"/>
    <property type="evidence" value="ECO:0007669"/>
    <property type="project" value="UniProtKB-UniRule"/>
</dbReference>
<evidence type="ECO:0000256" key="2">
    <source>
        <dbReference type="ARBA" id="ARBA00022695"/>
    </source>
</evidence>
<dbReference type="SUPFAM" id="SSF109604">
    <property type="entry name" value="HD-domain/PDEase-like"/>
    <property type="match status" value="1"/>
</dbReference>
<dbReference type="HAMAP" id="MF_00277">
    <property type="entry name" value="PII_uridylyl_transf"/>
    <property type="match status" value="1"/>
</dbReference>
<feature type="region of interest" description="Uridylyltransferase" evidence="6">
    <location>
        <begin position="1"/>
        <end position="326"/>
    </location>
</feature>
<dbReference type="PANTHER" id="PTHR47320">
    <property type="entry name" value="BIFUNCTIONAL URIDYLYLTRANSFERASE/URIDYLYL-REMOVING ENZYME"/>
    <property type="match status" value="1"/>
</dbReference>
<dbReference type="PIRSF" id="PIRSF006288">
    <property type="entry name" value="PII_uridyltransf"/>
    <property type="match status" value="1"/>
</dbReference>
<comment type="cofactor">
    <cofactor evidence="6">
        <name>Mg(2+)</name>
        <dbReference type="ChEBI" id="CHEBI:18420"/>
    </cofactor>
</comment>
<evidence type="ECO:0000256" key="6">
    <source>
        <dbReference type="HAMAP-Rule" id="MF_00277"/>
    </source>
</evidence>
<dbReference type="PANTHER" id="PTHR47320:SF1">
    <property type="entry name" value="BIFUNCTIONAL URIDYLYLTRANSFERASE_URIDYLYL-REMOVING ENZYME"/>
    <property type="match status" value="1"/>
</dbReference>
<evidence type="ECO:0000259" key="8">
    <source>
        <dbReference type="PROSITE" id="PS51831"/>
    </source>
</evidence>
<keyword evidence="2 6" id="KW-0548">Nucleotidyltransferase</keyword>
<organism evidence="9">
    <name type="scientific">Sulfurovum sp. enrichment culture clone C5</name>
    <dbReference type="NCBI Taxonomy" id="497650"/>
    <lineage>
        <taxon>Bacteria</taxon>
        <taxon>Pseudomonadati</taxon>
        <taxon>Campylobacterota</taxon>
        <taxon>Epsilonproteobacteria</taxon>
        <taxon>Campylobacterales</taxon>
        <taxon>Sulfurovaceae</taxon>
        <taxon>Sulfurovum</taxon>
        <taxon>environmental samples</taxon>
    </lineage>
</organism>
<evidence type="ECO:0000259" key="7">
    <source>
        <dbReference type="PROSITE" id="PS51671"/>
    </source>
</evidence>
<dbReference type="AlphaFoldDB" id="A0A0S4XQB5"/>
<keyword evidence="1 6" id="KW-0808">Transferase</keyword>
<evidence type="ECO:0000256" key="5">
    <source>
        <dbReference type="ARBA" id="ARBA00023268"/>
    </source>
</evidence>
<dbReference type="InterPro" id="IPR002912">
    <property type="entry name" value="ACT_dom"/>
</dbReference>
<keyword evidence="4 6" id="KW-0460">Magnesium</keyword>
<sequence length="819" mass="95158">MKKIKEEIEELLYSNASNLQIAKVIKKTLNEYFSDLKESFKKSSGKDFLFGHTRYIDSIMQIIYHASTREAFGLFVPSKNSIPIALVALGSYGREQLCVHSDIDIMIVYEDIEGFNTKLIIEKILYILWDTGLKIGHRVHTVNELFEVSKTDITIKTALLESRFIDGSKFVWIATQNQLNNIRNFEPDVFIKLKLQEKENRHNNFELTMEPNIKDGIGGFRDANLVFWIGKILYNVDNIKQMPQDIITDDEYRNFRIALEFLFRVRAALHLATGKKEDTLRLELIPDIASLLDHKNTNKEHVKIAQKVISSLRTIHIYCDIWIDKMLNKDLHTNCDKVYGKSTIESILDVLLEKKSGDEFKTDYFILNSMLGCKKKPLVSKNIIQKIKRIFYIEHSYPLVKMLYDSMVIGDIFPPFKKIIDLPQFDGYHKYTVDKHLVQCLYHLENIKDKEIKDIYESFNSDEKAILKLVTLLHDTGKGRSKDHSVVGALLFKSFAKKLLFDEELIKLGETLILHHTLMSKTAQSHDLYNEKTILDFVSKLKNKQTIDMLFVLTYADMSGVENNVYNGFTAKLIHTLYTNSIQALDNKELIDETSKRAKKESNLQKNIEFQELDKSKQNKILQIPSNYMFLKYSPEVIMDIAKMGFETNDKFSYKISNDDYLCIEIIRVIPLNLGYLLGKLARLEIVNMDIFKIFDNLKYFKIEYREKVTDDDLMIIKSTIIDSFNPNKKTDIPKPQIQPKEIEFDCEHSQNYASMHLHTKNQKGLLAFVIEIFDDLSIDIASAKILTIKNRTRDMFLIEKDVNFCNNIKLISKKLTQG</sequence>
<dbReference type="EC" id="2.7.7.59" evidence="6"/>
<dbReference type="InterPro" id="IPR006674">
    <property type="entry name" value="HD_domain"/>
</dbReference>
<comment type="catalytic activity">
    <reaction evidence="6">
        <text>[protein-PII]-uridylyl-L-tyrosine + H2O = [protein-PII]-L-tyrosine + UMP + H(+)</text>
        <dbReference type="Rhea" id="RHEA:48600"/>
        <dbReference type="Rhea" id="RHEA-COMP:12147"/>
        <dbReference type="Rhea" id="RHEA-COMP:12148"/>
        <dbReference type="ChEBI" id="CHEBI:15377"/>
        <dbReference type="ChEBI" id="CHEBI:15378"/>
        <dbReference type="ChEBI" id="CHEBI:46858"/>
        <dbReference type="ChEBI" id="CHEBI:57865"/>
        <dbReference type="ChEBI" id="CHEBI:90602"/>
    </reaction>
</comment>
<dbReference type="Pfam" id="PF01966">
    <property type="entry name" value="HD"/>
    <property type="match status" value="1"/>
</dbReference>
<dbReference type="InterPro" id="IPR043519">
    <property type="entry name" value="NT_sf"/>
</dbReference>
<evidence type="ECO:0000256" key="3">
    <source>
        <dbReference type="ARBA" id="ARBA00022801"/>
    </source>
</evidence>
<dbReference type="PROSITE" id="PS51671">
    <property type="entry name" value="ACT"/>
    <property type="match status" value="1"/>
</dbReference>
<evidence type="ECO:0000313" key="9">
    <source>
        <dbReference type="EMBL" id="CUV65937.1"/>
    </source>
</evidence>
<comment type="domain">
    <text evidence="6">Has four distinct domains: an N-terminal nucleotidyltransferase (NT) domain responsible for UTase activity, a central HD domain that encodes UR activity, and two C-terminal ACT domains that seem to have a role in glutamine sensing.</text>
</comment>
<comment type="catalytic activity">
    <reaction evidence="6">
        <text>[protein-PII]-L-tyrosine + UTP = [protein-PII]-uridylyl-L-tyrosine + diphosphate</text>
        <dbReference type="Rhea" id="RHEA:13673"/>
        <dbReference type="Rhea" id="RHEA-COMP:12147"/>
        <dbReference type="Rhea" id="RHEA-COMP:12148"/>
        <dbReference type="ChEBI" id="CHEBI:33019"/>
        <dbReference type="ChEBI" id="CHEBI:46398"/>
        <dbReference type="ChEBI" id="CHEBI:46858"/>
        <dbReference type="ChEBI" id="CHEBI:90602"/>
        <dbReference type="EC" id="2.7.7.59"/>
    </reaction>
</comment>
<dbReference type="Pfam" id="PF08335">
    <property type="entry name" value="GlnD_UR_UTase"/>
    <property type="match status" value="1"/>
</dbReference>
<dbReference type="EMBL" id="FAXN01000054">
    <property type="protein sequence ID" value="CUV65937.1"/>
    <property type="molecule type" value="Genomic_DNA"/>
</dbReference>